<dbReference type="EMBL" id="OP429127">
    <property type="protein sequence ID" value="WEG69700.1"/>
    <property type="molecule type" value="Genomic_DNA"/>
</dbReference>
<evidence type="ECO:0000313" key="3">
    <source>
        <dbReference type="EMBL" id="WEG69700.1"/>
    </source>
</evidence>
<protein>
    <submittedName>
        <fullName evidence="2">Membrane protein a159</fullName>
    </submittedName>
</protein>
<keyword evidence="1" id="KW-0472">Membrane</keyword>
<gene>
    <name evidence="2" type="primary">a159</name>
</gene>
<dbReference type="InterPro" id="IPR021073">
    <property type="entry name" value="MuHV-1_M157"/>
</dbReference>
<feature type="transmembrane region" description="Helical" evidence="1">
    <location>
        <begin position="328"/>
        <end position="353"/>
    </location>
</feature>
<sequence>MDRLRLVIVISVIRCCVAASATETDDFHVELVSTLESNGTFTGKVVLNRGNEIFSQTDDGIAVCPTCPLPRNFEWERDFFERQETFLLNLLNVTHTDYLVSTYECRFLKRYCICSVYVESSCGMFHYPPEVQWDCEYLIPPDAIEETGYDGIMENFFKLRRKWSSILARINRLGQPDRVIASFCRSPVNEHEVVCDAYTRSSIPLSVAIMDGAVFSGISWDSSATVYGYRTTVAANFSDTVVCSVSSKLGWTAVIHHRLLSECKNRSLGAAGIRTYPVTTPLLISGLIKRGTDDSVDIEVRNYTVTYVESYESASFNITSETGEGLPVYAFVLAGLGFLLVPCVIYSIIFSALKVIK</sequence>
<name>A0A9Y1ILV8_9BETA</name>
<evidence type="ECO:0000256" key="1">
    <source>
        <dbReference type="SAM" id="Phobius"/>
    </source>
</evidence>
<reference evidence="2" key="2">
    <citation type="submission" date="2023-06" db="EMBL/GenBank/DDBJ databases">
        <title>Isolation and genome sequencing of cytomegaloviruses from Natal multimammate mice (Mastomys natalensis).</title>
        <authorList>
            <person name="Jarvis M.A."/>
            <person name="Davison A.J."/>
        </authorList>
    </citation>
    <scope>NUCLEOTIDE SEQUENCE</scope>
    <source>
        <strain evidence="2">Mnat29</strain>
        <strain evidence="3">Mnat33</strain>
    </source>
</reference>
<accession>A0A9Y1ILV8</accession>
<proteinExistence type="predicted"/>
<dbReference type="EMBL" id="OP429125">
    <property type="protein sequence ID" value="WEG69424.1"/>
    <property type="molecule type" value="Genomic_DNA"/>
</dbReference>
<keyword evidence="1" id="KW-0812">Transmembrane</keyword>
<keyword evidence="1" id="KW-1133">Transmembrane helix</keyword>
<reference evidence="2" key="1">
    <citation type="submission" date="2022-09" db="EMBL/GenBank/DDBJ databases">
        <authorList>
            <person name="Vucak M."/>
            <person name="Davison A.J."/>
        </authorList>
    </citation>
    <scope>NUCLEOTIDE SEQUENCE</scope>
    <source>
        <strain evidence="2">Mnat29</strain>
        <strain evidence="3">Mnat33</strain>
    </source>
</reference>
<dbReference type="Pfam" id="PF11624">
    <property type="entry name" value="M157"/>
    <property type="match status" value="1"/>
</dbReference>
<organism evidence="2">
    <name type="scientific">Mastomys natalensis cytomegalovirus 2</name>
    <dbReference type="NCBI Taxonomy" id="2973540"/>
    <lineage>
        <taxon>Viruses</taxon>
        <taxon>Duplodnaviria</taxon>
        <taxon>Heunggongvirae</taxon>
        <taxon>Peploviricota</taxon>
        <taxon>Herviviricetes</taxon>
        <taxon>Herpesvirales</taxon>
        <taxon>Orthoherpesviridae</taxon>
        <taxon>Betaherpesvirinae</taxon>
        <taxon>Muromegalovirus</taxon>
    </lineage>
</organism>
<evidence type="ECO:0000313" key="2">
    <source>
        <dbReference type="EMBL" id="WEG69424.1"/>
    </source>
</evidence>